<dbReference type="PROSITE" id="PS51257">
    <property type="entry name" value="PROKAR_LIPOPROTEIN"/>
    <property type="match status" value="1"/>
</dbReference>
<dbReference type="InterPro" id="IPR025491">
    <property type="entry name" value="DUF4382"/>
</dbReference>
<gene>
    <name evidence="3" type="ORF">EYC98_05970</name>
</gene>
<reference evidence="3" key="1">
    <citation type="submission" date="2019-02" db="EMBL/GenBank/DDBJ databases">
        <authorList>
            <person name="Li S.-H."/>
        </authorList>
    </citation>
    <scope>NUCLEOTIDE SEQUENCE</scope>
    <source>
        <strain evidence="3">IMCC14734</strain>
    </source>
</reference>
<name>A0ABT3TDS6_9GAMM</name>
<sequence>MKALSSTTNKRPYIAAIALTAALSMVQLAGCGCGFDCSSEDSGSTPTGALTLGISDAPLDEVSEVVVVIDQVVLRGSGINDVIIDVFTQNAAETDTISVDLMQYPGLSQLIIIDALELVAGTYTAVELVILDGDVNFSYVVDIEGQKPLEADSSRLLLPGISIGSGTEHSYTLEFELGQSLSSNADGSSYQLSAQGVRVIDTTVSASVGGSISTDLFSEGEVCSAKLDPLVGNRVYLYNGHNLVAEDLADVHTTDSSTTVPTAAIAPLALTQPRFNDSFARWDYIIAYLPAGDYTLALSCAAEDDDPINYDGFALPAPAAQLYEITVAAGDSAICNLTVAGDCQ</sequence>
<evidence type="ECO:0000313" key="4">
    <source>
        <dbReference type="Proteomes" id="UP001143362"/>
    </source>
</evidence>
<keyword evidence="4" id="KW-1185">Reference proteome</keyword>
<feature type="domain" description="DUF4382" evidence="2">
    <location>
        <begin position="47"/>
        <end position="192"/>
    </location>
</feature>
<dbReference type="RefSeq" id="WP_279244395.1">
    <property type="nucleotide sequence ID" value="NZ_SHNN01000001.1"/>
</dbReference>
<feature type="chain" id="PRO_5047530268" evidence="1">
    <location>
        <begin position="30"/>
        <end position="344"/>
    </location>
</feature>
<protein>
    <submittedName>
        <fullName evidence="3">DUF4382 domain-containing protein</fullName>
    </submittedName>
</protein>
<feature type="signal peptide" evidence="1">
    <location>
        <begin position="1"/>
        <end position="29"/>
    </location>
</feature>
<accession>A0ABT3TDS6</accession>
<dbReference type="Pfam" id="PF14321">
    <property type="entry name" value="DUF4382"/>
    <property type="match status" value="1"/>
</dbReference>
<evidence type="ECO:0000313" key="3">
    <source>
        <dbReference type="EMBL" id="MCX2980418.1"/>
    </source>
</evidence>
<evidence type="ECO:0000256" key="1">
    <source>
        <dbReference type="SAM" id="SignalP"/>
    </source>
</evidence>
<keyword evidence="1" id="KW-0732">Signal</keyword>
<organism evidence="3 4">
    <name type="scientific">Candidatus Litorirhabdus singularis</name>
    <dbReference type="NCBI Taxonomy" id="2518993"/>
    <lineage>
        <taxon>Bacteria</taxon>
        <taxon>Pseudomonadati</taxon>
        <taxon>Pseudomonadota</taxon>
        <taxon>Gammaproteobacteria</taxon>
        <taxon>Cellvibrionales</taxon>
        <taxon>Halieaceae</taxon>
        <taxon>Candidatus Litorirhabdus</taxon>
    </lineage>
</organism>
<comment type="caution">
    <text evidence="3">The sequence shown here is derived from an EMBL/GenBank/DDBJ whole genome shotgun (WGS) entry which is preliminary data.</text>
</comment>
<proteinExistence type="predicted"/>
<dbReference type="Proteomes" id="UP001143362">
    <property type="component" value="Unassembled WGS sequence"/>
</dbReference>
<evidence type="ECO:0000259" key="2">
    <source>
        <dbReference type="Pfam" id="PF14321"/>
    </source>
</evidence>
<dbReference type="EMBL" id="SHNN01000001">
    <property type="protein sequence ID" value="MCX2980418.1"/>
    <property type="molecule type" value="Genomic_DNA"/>
</dbReference>